<dbReference type="VEuPathDB" id="FungiDB:ASPGLDRAFT_34926"/>
<keyword evidence="4" id="KW-0274">FAD</keyword>
<dbReference type="OrthoDB" id="66881at2759"/>
<dbReference type="Proteomes" id="UP000184300">
    <property type="component" value="Unassembled WGS sequence"/>
</dbReference>
<evidence type="ECO:0000256" key="1">
    <source>
        <dbReference type="ARBA" id="ARBA00001974"/>
    </source>
</evidence>
<dbReference type="STRING" id="1160497.A0A1L9VN26"/>
<keyword evidence="7" id="KW-0503">Monooxygenase</keyword>
<organism evidence="8 9">
    <name type="scientific">Aspergillus glaucus CBS 516.65</name>
    <dbReference type="NCBI Taxonomy" id="1160497"/>
    <lineage>
        <taxon>Eukaryota</taxon>
        <taxon>Fungi</taxon>
        <taxon>Dikarya</taxon>
        <taxon>Ascomycota</taxon>
        <taxon>Pezizomycotina</taxon>
        <taxon>Eurotiomycetes</taxon>
        <taxon>Eurotiomycetidae</taxon>
        <taxon>Eurotiales</taxon>
        <taxon>Aspergillaceae</taxon>
        <taxon>Aspergillus</taxon>
        <taxon>Aspergillus subgen. Aspergillus</taxon>
    </lineage>
</organism>
<reference evidence="9" key="1">
    <citation type="journal article" date="2017" name="Genome Biol.">
        <title>Comparative genomics reveals high biological diversity and specific adaptations in the industrially and medically important fungal genus Aspergillus.</title>
        <authorList>
            <person name="de Vries R.P."/>
            <person name="Riley R."/>
            <person name="Wiebenga A."/>
            <person name="Aguilar-Osorio G."/>
            <person name="Amillis S."/>
            <person name="Uchima C.A."/>
            <person name="Anderluh G."/>
            <person name="Asadollahi M."/>
            <person name="Askin M."/>
            <person name="Barry K."/>
            <person name="Battaglia E."/>
            <person name="Bayram O."/>
            <person name="Benocci T."/>
            <person name="Braus-Stromeyer S.A."/>
            <person name="Caldana C."/>
            <person name="Canovas D."/>
            <person name="Cerqueira G.C."/>
            <person name="Chen F."/>
            <person name="Chen W."/>
            <person name="Choi C."/>
            <person name="Clum A."/>
            <person name="Dos Santos R.A."/>
            <person name="Damasio A.R."/>
            <person name="Diallinas G."/>
            <person name="Emri T."/>
            <person name="Fekete E."/>
            <person name="Flipphi M."/>
            <person name="Freyberg S."/>
            <person name="Gallo A."/>
            <person name="Gournas C."/>
            <person name="Habgood R."/>
            <person name="Hainaut M."/>
            <person name="Harispe M.L."/>
            <person name="Henrissat B."/>
            <person name="Hilden K.S."/>
            <person name="Hope R."/>
            <person name="Hossain A."/>
            <person name="Karabika E."/>
            <person name="Karaffa L."/>
            <person name="Karanyi Z."/>
            <person name="Krasevec N."/>
            <person name="Kuo A."/>
            <person name="Kusch H."/>
            <person name="LaButti K."/>
            <person name="Lagendijk E.L."/>
            <person name="Lapidus A."/>
            <person name="Levasseur A."/>
            <person name="Lindquist E."/>
            <person name="Lipzen A."/>
            <person name="Logrieco A.F."/>
            <person name="MacCabe A."/>
            <person name="Maekelae M.R."/>
            <person name="Malavazi I."/>
            <person name="Melin P."/>
            <person name="Meyer V."/>
            <person name="Mielnichuk N."/>
            <person name="Miskei M."/>
            <person name="Molnar A.P."/>
            <person name="Mule G."/>
            <person name="Ngan C.Y."/>
            <person name="Orejas M."/>
            <person name="Orosz E."/>
            <person name="Ouedraogo J.P."/>
            <person name="Overkamp K.M."/>
            <person name="Park H.-S."/>
            <person name="Perrone G."/>
            <person name="Piumi F."/>
            <person name="Punt P.J."/>
            <person name="Ram A.F."/>
            <person name="Ramon A."/>
            <person name="Rauscher S."/>
            <person name="Record E."/>
            <person name="Riano-Pachon D.M."/>
            <person name="Robert V."/>
            <person name="Roehrig J."/>
            <person name="Ruller R."/>
            <person name="Salamov A."/>
            <person name="Salih N.S."/>
            <person name="Samson R.A."/>
            <person name="Sandor E."/>
            <person name="Sanguinetti M."/>
            <person name="Schuetze T."/>
            <person name="Sepcic K."/>
            <person name="Shelest E."/>
            <person name="Sherlock G."/>
            <person name="Sophianopoulou V."/>
            <person name="Squina F.M."/>
            <person name="Sun H."/>
            <person name="Susca A."/>
            <person name="Todd R.B."/>
            <person name="Tsang A."/>
            <person name="Unkles S.E."/>
            <person name="van de Wiele N."/>
            <person name="van Rossen-Uffink D."/>
            <person name="Oliveira J.V."/>
            <person name="Vesth T.C."/>
            <person name="Visser J."/>
            <person name="Yu J.-H."/>
            <person name="Zhou M."/>
            <person name="Andersen M.R."/>
            <person name="Archer D.B."/>
            <person name="Baker S.E."/>
            <person name="Benoit I."/>
            <person name="Brakhage A.A."/>
            <person name="Braus G.H."/>
            <person name="Fischer R."/>
            <person name="Frisvad J.C."/>
            <person name="Goldman G.H."/>
            <person name="Houbraken J."/>
            <person name="Oakley B."/>
            <person name="Pocsi I."/>
            <person name="Scazzocchio C."/>
            <person name="Seiboth B."/>
            <person name="vanKuyk P.A."/>
            <person name="Wortman J."/>
            <person name="Dyer P.S."/>
            <person name="Grigoriev I.V."/>
        </authorList>
    </citation>
    <scope>NUCLEOTIDE SEQUENCE [LARGE SCALE GENOMIC DNA]</scope>
    <source>
        <strain evidence="9">CBS 516.65</strain>
    </source>
</reference>
<keyword evidence="6" id="KW-0560">Oxidoreductase</keyword>
<dbReference type="Gene3D" id="3.50.50.60">
    <property type="entry name" value="FAD/NAD(P)-binding domain"/>
    <property type="match status" value="1"/>
</dbReference>
<evidence type="ECO:0000256" key="6">
    <source>
        <dbReference type="ARBA" id="ARBA00023002"/>
    </source>
</evidence>
<name>A0A1L9VN26_ASPGL</name>
<keyword evidence="3" id="KW-0285">Flavoprotein</keyword>
<dbReference type="Pfam" id="PF13450">
    <property type="entry name" value="NAD_binding_8"/>
    <property type="match status" value="1"/>
</dbReference>
<accession>A0A1L9VN26</accession>
<gene>
    <name evidence="8" type="ORF">ASPGLDRAFT_34926</name>
</gene>
<evidence type="ECO:0000256" key="3">
    <source>
        <dbReference type="ARBA" id="ARBA00022630"/>
    </source>
</evidence>
<keyword evidence="5" id="KW-0521">NADP</keyword>
<dbReference type="GeneID" id="34460744"/>
<evidence type="ECO:0008006" key="10">
    <source>
        <dbReference type="Google" id="ProtNLM"/>
    </source>
</evidence>
<dbReference type="InterPro" id="IPR050775">
    <property type="entry name" value="FAD-binding_Monooxygenases"/>
</dbReference>
<dbReference type="PANTHER" id="PTHR43098">
    <property type="entry name" value="L-ORNITHINE N(5)-MONOOXYGENASE-RELATED"/>
    <property type="match status" value="1"/>
</dbReference>
<evidence type="ECO:0000313" key="8">
    <source>
        <dbReference type="EMBL" id="OJJ85301.1"/>
    </source>
</evidence>
<evidence type="ECO:0000313" key="9">
    <source>
        <dbReference type="Proteomes" id="UP000184300"/>
    </source>
</evidence>
<protein>
    <recommendedName>
        <fullName evidence="10">FAD/NAD(P)-binding domain-containing protein</fullName>
    </recommendedName>
</protein>
<evidence type="ECO:0000256" key="5">
    <source>
        <dbReference type="ARBA" id="ARBA00022857"/>
    </source>
</evidence>
<comment type="cofactor">
    <cofactor evidence="1">
        <name>FAD</name>
        <dbReference type="ChEBI" id="CHEBI:57692"/>
    </cofactor>
</comment>
<comment type="similarity">
    <text evidence="2">Belongs to the FAD-binding monooxygenase family.</text>
</comment>
<evidence type="ECO:0000256" key="7">
    <source>
        <dbReference type="ARBA" id="ARBA00023033"/>
    </source>
</evidence>
<dbReference type="InterPro" id="IPR036188">
    <property type="entry name" value="FAD/NAD-bd_sf"/>
</dbReference>
<proteinExistence type="inferred from homology"/>
<evidence type="ECO:0000256" key="4">
    <source>
        <dbReference type="ARBA" id="ARBA00022827"/>
    </source>
</evidence>
<dbReference type="SUPFAM" id="SSF51905">
    <property type="entry name" value="FAD/NAD(P)-binding domain"/>
    <property type="match status" value="1"/>
</dbReference>
<sequence>MATETMTYSNYAADQKGLKTDLSQFAARRSTEGPYADNLDVDVLVIGAGFGGLYMLYQMRKEGYKTVLYDVGSDFGGVWHLALQCIPRRIEIHRYFRHVGETLNLSKVTAFETIVTGATYNTANRKWNVSTSDGRHAKATYHIVAAWFSSKRHVPNFKGLDKFQGTTLPSGRLKVSTQQEKELG</sequence>
<dbReference type="PANTHER" id="PTHR43098:SF3">
    <property type="entry name" value="L-ORNITHINE N(5)-MONOOXYGENASE-RELATED"/>
    <property type="match status" value="1"/>
</dbReference>
<keyword evidence="9" id="KW-1185">Reference proteome</keyword>
<dbReference type="EMBL" id="KV878895">
    <property type="protein sequence ID" value="OJJ85301.1"/>
    <property type="molecule type" value="Genomic_DNA"/>
</dbReference>
<evidence type="ECO:0000256" key="2">
    <source>
        <dbReference type="ARBA" id="ARBA00010139"/>
    </source>
</evidence>
<dbReference type="AlphaFoldDB" id="A0A1L9VN26"/>
<dbReference type="RefSeq" id="XP_022401999.1">
    <property type="nucleotide sequence ID" value="XM_022544483.1"/>
</dbReference>
<dbReference type="GO" id="GO:0004497">
    <property type="term" value="F:monooxygenase activity"/>
    <property type="evidence" value="ECO:0007669"/>
    <property type="project" value="UniProtKB-KW"/>
</dbReference>